<accession>A0ABN9U5B1</accession>
<evidence type="ECO:0000313" key="3">
    <source>
        <dbReference type="Proteomes" id="UP001189429"/>
    </source>
</evidence>
<sequence>MRAQTWPEAAATLAVARVVQGRLPREIVTWMLTVTYSRARDMFDVKGADGSLPSSCRLSLESRIGNAMIEVIQEAIREEVPDLLRWAEWGQAEPAEVFLPNGGSVEVDRGAEQGDPFGSTRCGATLRRRVSEARVALAGAVQVWDCWFAGDGQVFCRRAAADRVFAVLGAAAARCGIARATGVDAKTTVKLMCRPSFVAELCDAWAALNTANACKILPPSAGAEMLGPPIGDADFVGAFVREMTHEVGQLHAALRELERPAAELVLGRCCADVAKISHFLRTVGDVVPDEVTAAFDLQQRAFVEEALSGHVSEEKSAQALARLAFVASRRFVEDLRRLDGLRDLVNRAMARYDRQTQEAQRAVEAGLLDEHVREVRELCRGADAAALASFAQVSGGQASHNGGAAVPEGAAAGTVDEDCAALRGGPHQLQRRMAVVCDCQRLGDLCGRFAAQGKWENLRRLKELGGPAANADWMWRPTEKHGPVVQAEMYAIALQARLGAIIVEKATVCRGCGAAILDQQACRASCCTRAEATRGHKEMRDAVFVLAQSADASAETEVEGHCPDAPTLRPADIYALSSQTGLRSTIDIGVAPPRSQYAGEDCCEAMGQRKLDSCGAHLQALQDSGILCIPAVCSTFGRKHPATTRVLETLARRAARTHGLRDYKCLVRAARANIGAALARRQ</sequence>
<keyword evidence="1" id="KW-0175">Coiled coil</keyword>
<evidence type="ECO:0000313" key="2">
    <source>
        <dbReference type="EMBL" id="CAK0854119.1"/>
    </source>
</evidence>
<evidence type="ECO:0000256" key="1">
    <source>
        <dbReference type="SAM" id="Coils"/>
    </source>
</evidence>
<organism evidence="2 3">
    <name type="scientific">Prorocentrum cordatum</name>
    <dbReference type="NCBI Taxonomy" id="2364126"/>
    <lineage>
        <taxon>Eukaryota</taxon>
        <taxon>Sar</taxon>
        <taxon>Alveolata</taxon>
        <taxon>Dinophyceae</taxon>
        <taxon>Prorocentrales</taxon>
        <taxon>Prorocentraceae</taxon>
        <taxon>Prorocentrum</taxon>
    </lineage>
</organism>
<feature type="coiled-coil region" evidence="1">
    <location>
        <begin position="338"/>
        <end position="365"/>
    </location>
</feature>
<proteinExistence type="predicted"/>
<comment type="caution">
    <text evidence="2">The sequence shown here is derived from an EMBL/GenBank/DDBJ whole genome shotgun (WGS) entry which is preliminary data.</text>
</comment>
<evidence type="ECO:0008006" key="4">
    <source>
        <dbReference type="Google" id="ProtNLM"/>
    </source>
</evidence>
<feature type="non-terminal residue" evidence="2">
    <location>
        <position position="682"/>
    </location>
</feature>
<gene>
    <name evidence="2" type="ORF">PCOR1329_LOCUS45348</name>
</gene>
<protein>
    <recommendedName>
        <fullName evidence="4">HPt domain-containing protein</fullName>
    </recommendedName>
</protein>
<reference evidence="2" key="1">
    <citation type="submission" date="2023-10" db="EMBL/GenBank/DDBJ databases">
        <authorList>
            <person name="Chen Y."/>
            <person name="Shah S."/>
            <person name="Dougan E. K."/>
            <person name="Thang M."/>
            <person name="Chan C."/>
        </authorList>
    </citation>
    <scope>NUCLEOTIDE SEQUENCE [LARGE SCALE GENOMIC DNA]</scope>
</reference>
<dbReference type="EMBL" id="CAUYUJ010015452">
    <property type="protein sequence ID" value="CAK0854119.1"/>
    <property type="molecule type" value="Genomic_DNA"/>
</dbReference>
<name>A0ABN9U5B1_9DINO</name>
<dbReference type="Proteomes" id="UP001189429">
    <property type="component" value="Unassembled WGS sequence"/>
</dbReference>
<dbReference type="PANTHER" id="PTHR48462:SF1">
    <property type="entry name" value="PROTEIN, PUTATIVE-RELATED"/>
    <property type="match status" value="1"/>
</dbReference>
<keyword evidence="3" id="KW-1185">Reference proteome</keyword>
<dbReference type="PANTHER" id="PTHR48462">
    <property type="entry name" value="PROTEIN, PUTATIVE-RELATED"/>
    <property type="match status" value="1"/>
</dbReference>